<name>U9SXZ7_RHIID</name>
<protein>
    <submittedName>
        <fullName evidence="1">Uncharacterized protein</fullName>
    </submittedName>
</protein>
<proteinExistence type="predicted"/>
<dbReference type="EMBL" id="KI296967">
    <property type="protein sequence ID" value="ESA00775.1"/>
    <property type="molecule type" value="Genomic_DNA"/>
</dbReference>
<gene>
    <name evidence="1" type="ORF">GLOINDRAFT_8175</name>
</gene>
<evidence type="ECO:0000313" key="1">
    <source>
        <dbReference type="EMBL" id="ESA00775.1"/>
    </source>
</evidence>
<organism evidence="1">
    <name type="scientific">Rhizophagus irregularis (strain DAOM 181602 / DAOM 197198 / MUCL 43194)</name>
    <name type="common">Arbuscular mycorrhizal fungus</name>
    <name type="synonym">Glomus intraradices</name>
    <dbReference type="NCBI Taxonomy" id="747089"/>
    <lineage>
        <taxon>Eukaryota</taxon>
        <taxon>Fungi</taxon>
        <taxon>Fungi incertae sedis</taxon>
        <taxon>Mucoromycota</taxon>
        <taxon>Glomeromycotina</taxon>
        <taxon>Glomeromycetes</taxon>
        <taxon>Glomerales</taxon>
        <taxon>Glomeraceae</taxon>
        <taxon>Rhizophagus</taxon>
    </lineage>
</organism>
<dbReference type="HOGENOM" id="CLU_3143774_0_0_1"/>
<sequence>MLRSIHPMEVYIFFIEHLYDGKMIVEIFLYHLDFHFIYQSQILYILHAS</sequence>
<accession>U9SXZ7</accession>
<reference evidence="1" key="1">
    <citation type="submission" date="2013-07" db="EMBL/GenBank/DDBJ databases">
        <title>The genome of an arbuscular mycorrhizal fungus provides insights into the evolution of the oldest plant symbiosis.</title>
        <authorList>
            <consortium name="DOE Joint Genome Institute"/>
            <person name="Tisserant E."/>
            <person name="Malbreil M."/>
            <person name="Kuo A."/>
            <person name="Kohler A."/>
            <person name="Symeonidi A."/>
            <person name="Balestrini R."/>
            <person name="Charron P."/>
            <person name="Duensing N."/>
            <person name="Frei-dit-Frey N."/>
            <person name="Gianinazzi-Pearson V."/>
            <person name="Gilbert B."/>
            <person name="Handa Y."/>
            <person name="Hijri M."/>
            <person name="Kaul R."/>
            <person name="Kawaguchi M."/>
            <person name="Krajinski F."/>
            <person name="Lammers P."/>
            <person name="Lapierre D."/>
            <person name="Masclaux F.G."/>
            <person name="Murat C."/>
            <person name="Morin E."/>
            <person name="Ndikumana S."/>
            <person name="Pagni M."/>
            <person name="Petitpierre D."/>
            <person name="Requena N."/>
            <person name="Rosikiewicz P."/>
            <person name="Riley R."/>
            <person name="Saito K."/>
            <person name="San Clemente H."/>
            <person name="Shapiro H."/>
            <person name="van Tuinen D."/>
            <person name="Becard G."/>
            <person name="Bonfante P."/>
            <person name="Paszkowski U."/>
            <person name="Shachar-Hill Y."/>
            <person name="Young J.P."/>
            <person name="Sanders I.R."/>
            <person name="Henrissat B."/>
            <person name="Rensing S.A."/>
            <person name="Grigoriev I.V."/>
            <person name="Corradi N."/>
            <person name="Roux C."/>
            <person name="Martin F."/>
        </authorList>
    </citation>
    <scope>NUCLEOTIDE SEQUENCE</scope>
    <source>
        <strain evidence="1">DAOM 197198</strain>
    </source>
</reference>
<dbReference type="AlphaFoldDB" id="U9SXZ7"/>